<evidence type="ECO:0000313" key="3">
    <source>
        <dbReference type="Proteomes" id="UP000176967"/>
    </source>
</evidence>
<dbReference type="STRING" id="1802628.A2890_01650"/>
<keyword evidence="1" id="KW-1133">Transmembrane helix</keyword>
<name>A0A1F4VSY1_UNCKA</name>
<evidence type="ECO:0000256" key="1">
    <source>
        <dbReference type="SAM" id="Phobius"/>
    </source>
</evidence>
<dbReference type="EMBL" id="MEVL01000031">
    <property type="protein sequence ID" value="OGC59893.1"/>
    <property type="molecule type" value="Genomic_DNA"/>
</dbReference>
<keyword evidence="1" id="KW-0812">Transmembrane</keyword>
<keyword evidence="1" id="KW-0472">Membrane</keyword>
<feature type="transmembrane region" description="Helical" evidence="1">
    <location>
        <begin position="92"/>
        <end position="110"/>
    </location>
</feature>
<reference evidence="2 3" key="1">
    <citation type="journal article" date="2016" name="Nat. Commun.">
        <title>Thousands of microbial genomes shed light on interconnected biogeochemical processes in an aquifer system.</title>
        <authorList>
            <person name="Anantharaman K."/>
            <person name="Brown C.T."/>
            <person name="Hug L.A."/>
            <person name="Sharon I."/>
            <person name="Castelle C.J."/>
            <person name="Probst A.J."/>
            <person name="Thomas B.C."/>
            <person name="Singh A."/>
            <person name="Wilkins M.J."/>
            <person name="Karaoz U."/>
            <person name="Brodie E.L."/>
            <person name="Williams K.H."/>
            <person name="Hubbard S.S."/>
            <person name="Banfield J.F."/>
        </authorList>
    </citation>
    <scope>NUCLEOTIDE SEQUENCE [LARGE SCALE GENOMIC DNA]</scope>
</reference>
<comment type="caution">
    <text evidence="2">The sequence shown here is derived from an EMBL/GenBank/DDBJ whole genome shotgun (WGS) entry which is preliminary data.</text>
</comment>
<organism evidence="2 3">
    <name type="scientific">candidate division WWE3 bacterium RIFCSPLOWO2_01_FULL_53_14</name>
    <dbReference type="NCBI Taxonomy" id="1802628"/>
    <lineage>
        <taxon>Bacteria</taxon>
        <taxon>Katanobacteria</taxon>
    </lineage>
</organism>
<feature type="transmembrane region" description="Helical" evidence="1">
    <location>
        <begin position="7"/>
        <end position="28"/>
    </location>
</feature>
<feature type="transmembrane region" description="Helical" evidence="1">
    <location>
        <begin position="40"/>
        <end position="61"/>
    </location>
</feature>
<evidence type="ECO:0000313" key="2">
    <source>
        <dbReference type="EMBL" id="OGC59893.1"/>
    </source>
</evidence>
<gene>
    <name evidence="2" type="ORF">A2890_01650</name>
</gene>
<protein>
    <submittedName>
        <fullName evidence="2">Uncharacterized protein</fullName>
    </submittedName>
</protein>
<proteinExistence type="predicted"/>
<sequence length="138" mass="14734">MIWSATLKGLISSAALLGIYFSIVTLLSGWEFAVSQLLRYWYWLGALTAGFGVQVGLFSYLRARHRARVSAGTVAAAGTTSGAAMLSCCAHYLANILPIIGISGISAFVGQYQTEIFGVGVLANLIGIGYLVRKIRKQ</sequence>
<feature type="transmembrane region" description="Helical" evidence="1">
    <location>
        <begin position="116"/>
        <end position="132"/>
    </location>
</feature>
<dbReference type="Proteomes" id="UP000176967">
    <property type="component" value="Unassembled WGS sequence"/>
</dbReference>
<dbReference type="AlphaFoldDB" id="A0A1F4VSY1"/>
<accession>A0A1F4VSY1</accession>